<sequence>MPRRPHTLPSQLLAALLSLTLGIGPALAGPPPGKGNKHGNQGQGNQTEYQESSDVGVSVTLSSAGISVSAARGIAVDVGYQQGSYKPLPPGIRKNLARGKPLPPGIAKKAAPAPMIARLPKHPGYEWQVCGTDLVLVAIGTAIVADVLMDVFR</sequence>
<keyword evidence="2" id="KW-0732">Signal</keyword>
<name>A0ABX7MEU4_9RHOO</name>
<feature type="signal peptide" evidence="2">
    <location>
        <begin position="1"/>
        <end position="28"/>
    </location>
</feature>
<feature type="region of interest" description="Disordered" evidence="1">
    <location>
        <begin position="27"/>
        <end position="54"/>
    </location>
</feature>
<gene>
    <name evidence="3" type="ORF">JY500_07355</name>
</gene>
<dbReference type="Gene3D" id="3.10.450.160">
    <property type="entry name" value="inner membrane protein cigr"/>
    <property type="match status" value="1"/>
</dbReference>
<evidence type="ECO:0000313" key="4">
    <source>
        <dbReference type="Proteomes" id="UP000663570"/>
    </source>
</evidence>
<evidence type="ECO:0000256" key="2">
    <source>
        <dbReference type="SAM" id="SignalP"/>
    </source>
</evidence>
<reference evidence="3 4" key="1">
    <citation type="submission" date="2021-02" db="EMBL/GenBank/DDBJ databases">
        <title>Niveibacterium changnyeongensis HC41.</title>
        <authorList>
            <person name="Kang M."/>
        </authorList>
    </citation>
    <scope>NUCLEOTIDE SEQUENCE [LARGE SCALE GENOMIC DNA]</scope>
    <source>
        <strain evidence="3 4">HC41</strain>
    </source>
</reference>
<evidence type="ECO:0008006" key="5">
    <source>
        <dbReference type="Google" id="ProtNLM"/>
    </source>
</evidence>
<dbReference type="NCBIfam" id="NF040487">
    <property type="entry name" value="T3SS_CigR_fam"/>
    <property type="match status" value="1"/>
</dbReference>
<dbReference type="EMBL" id="CP071060">
    <property type="protein sequence ID" value="QSI78422.1"/>
    <property type="molecule type" value="Genomic_DNA"/>
</dbReference>
<evidence type="ECO:0000313" key="3">
    <source>
        <dbReference type="EMBL" id="QSI78422.1"/>
    </source>
</evidence>
<evidence type="ECO:0000256" key="1">
    <source>
        <dbReference type="SAM" id="MobiDB-lite"/>
    </source>
</evidence>
<accession>A0ABX7MEU4</accession>
<organism evidence="3 4">
    <name type="scientific">Niveibacterium microcysteis</name>
    <dbReference type="NCBI Taxonomy" id="2811415"/>
    <lineage>
        <taxon>Bacteria</taxon>
        <taxon>Pseudomonadati</taxon>
        <taxon>Pseudomonadota</taxon>
        <taxon>Betaproteobacteria</taxon>
        <taxon>Rhodocyclales</taxon>
        <taxon>Rhodocyclaceae</taxon>
        <taxon>Niveibacterium</taxon>
    </lineage>
</organism>
<feature type="chain" id="PRO_5047191748" description="RcnB family protein" evidence="2">
    <location>
        <begin position="29"/>
        <end position="153"/>
    </location>
</feature>
<dbReference type="RefSeq" id="WP_172204203.1">
    <property type="nucleotide sequence ID" value="NZ_CP071060.1"/>
</dbReference>
<proteinExistence type="predicted"/>
<keyword evidence="4" id="KW-1185">Reference proteome</keyword>
<protein>
    <recommendedName>
        <fullName evidence="5">RcnB family protein</fullName>
    </recommendedName>
</protein>
<dbReference type="Proteomes" id="UP000663570">
    <property type="component" value="Chromosome"/>
</dbReference>